<name>A0A4U0NW39_9ACTN</name>
<dbReference type="EMBL" id="SUMB01000001">
    <property type="protein sequence ID" value="TJZ58929.1"/>
    <property type="molecule type" value="Genomic_DNA"/>
</dbReference>
<evidence type="ECO:0000313" key="1">
    <source>
        <dbReference type="EMBL" id="TJZ58929.1"/>
    </source>
</evidence>
<evidence type="ECO:0000313" key="2">
    <source>
        <dbReference type="Proteomes" id="UP000308697"/>
    </source>
</evidence>
<sequence>MCSVLPSATTPRTVDGGRPLCRTSDRLTCTPPLRHACERPIRHIVSSVLPVHHKARNIAWVFRRSLTLPRRGGRSHLHAVSDGRRVPRTLIAERPCARRSTPVGVGKQ</sequence>
<proteinExistence type="predicted"/>
<organism evidence="1 2">
    <name type="scientific">Streptomyces piniterrae</name>
    <dbReference type="NCBI Taxonomy" id="2571125"/>
    <lineage>
        <taxon>Bacteria</taxon>
        <taxon>Bacillati</taxon>
        <taxon>Actinomycetota</taxon>
        <taxon>Actinomycetes</taxon>
        <taxon>Kitasatosporales</taxon>
        <taxon>Streptomycetaceae</taxon>
        <taxon>Streptomyces</taxon>
    </lineage>
</organism>
<keyword evidence="2" id="KW-1185">Reference proteome</keyword>
<reference evidence="1 2" key="1">
    <citation type="submission" date="2019-04" db="EMBL/GenBank/DDBJ databases">
        <title>Streptomyces piniterrae sp. nov., a heliquinomycin-producing actinomycete isolated from rhizosphere soil of Pinus yunnanensis.</title>
        <authorList>
            <person name="Zhuang X."/>
            <person name="Zhao J."/>
        </authorList>
    </citation>
    <scope>NUCLEOTIDE SEQUENCE [LARGE SCALE GENOMIC DNA]</scope>
    <source>
        <strain evidence="2">jys28</strain>
    </source>
</reference>
<dbReference type="Proteomes" id="UP000308697">
    <property type="component" value="Unassembled WGS sequence"/>
</dbReference>
<dbReference type="AlphaFoldDB" id="A0A4U0NW39"/>
<gene>
    <name evidence="1" type="ORF">FCH28_01885</name>
</gene>
<accession>A0A4U0NW39</accession>
<comment type="caution">
    <text evidence="1">The sequence shown here is derived from an EMBL/GenBank/DDBJ whole genome shotgun (WGS) entry which is preliminary data.</text>
</comment>
<protein>
    <submittedName>
        <fullName evidence="1">Uncharacterized protein</fullName>
    </submittedName>
</protein>